<organism evidence="1 2">
    <name type="scientific">Kordia algicida OT-1</name>
    <dbReference type="NCBI Taxonomy" id="391587"/>
    <lineage>
        <taxon>Bacteria</taxon>
        <taxon>Pseudomonadati</taxon>
        <taxon>Bacteroidota</taxon>
        <taxon>Flavobacteriia</taxon>
        <taxon>Flavobacteriales</taxon>
        <taxon>Flavobacteriaceae</taxon>
        <taxon>Kordia</taxon>
    </lineage>
</organism>
<gene>
    <name evidence="1" type="ORF">KAOT1_04782</name>
</gene>
<evidence type="ECO:0000313" key="1">
    <source>
        <dbReference type="EMBL" id="EDP94157.1"/>
    </source>
</evidence>
<comment type="caution">
    <text evidence="1">The sequence shown here is derived from an EMBL/GenBank/DDBJ whole genome shotgun (WGS) entry which is preliminary data.</text>
</comment>
<proteinExistence type="predicted"/>
<accession>A9CTY2</accession>
<dbReference type="HOGENOM" id="CLU_1141251_0_0_10"/>
<name>A9CTY2_9FLAO</name>
<protein>
    <submittedName>
        <fullName evidence="1">Uncharacterized protein</fullName>
    </submittedName>
</protein>
<dbReference type="STRING" id="391587.KAOT1_04782"/>
<dbReference type="EMBL" id="ABIB01000026">
    <property type="protein sequence ID" value="EDP94157.1"/>
    <property type="molecule type" value="Genomic_DNA"/>
</dbReference>
<dbReference type="Proteomes" id="UP000002945">
    <property type="component" value="Unassembled WGS sequence"/>
</dbReference>
<evidence type="ECO:0000313" key="2">
    <source>
        <dbReference type="Proteomes" id="UP000002945"/>
    </source>
</evidence>
<dbReference type="AlphaFoldDB" id="A9CTY2"/>
<dbReference type="eggNOG" id="ENOG50325ES">
    <property type="taxonomic scope" value="Bacteria"/>
</dbReference>
<reference evidence="1 2" key="1">
    <citation type="journal article" date="2011" name="J. Bacteriol.">
        <title>Genome sequence of the algicidal bacterium Kordia algicida OT-1.</title>
        <authorList>
            <person name="Lee H.S."/>
            <person name="Kang S.G."/>
            <person name="Kwon K.K."/>
            <person name="Lee J.H."/>
            <person name="Kim S.J."/>
        </authorList>
    </citation>
    <scope>NUCLEOTIDE SEQUENCE [LARGE SCALE GENOMIC DNA]</scope>
    <source>
        <strain evidence="1 2">OT-1</strain>
    </source>
</reference>
<sequence>MYLFILNKVAYMRRTITLILICLLIFSCKTITVNQKSQLLTKTRVELGSIGLVNGSMITSNYESIAIPTFRKELKLNVQAISFSKNTFKAFAKANQQPQKLALHYVDSLEIKPEYVLLQFVDRVAITEALNTSKNTGLRSYLENKEDAQMVSSISIAFPENKIRELEKASEVFLVQSPSKKFSLKLKSFNGKYQTLEFAEGVVFAYQTSSFCWKENSKHKLVIADIVNGLEGCPPNTYRKSQKAVQKNDYFKL</sequence>
<keyword evidence="2" id="KW-1185">Reference proteome</keyword>